<dbReference type="InterPro" id="IPR000600">
    <property type="entry name" value="ROK"/>
</dbReference>
<dbReference type="InterPro" id="IPR036388">
    <property type="entry name" value="WH-like_DNA-bd_sf"/>
</dbReference>
<dbReference type="Gene3D" id="3.30.420.40">
    <property type="match status" value="2"/>
</dbReference>
<dbReference type="RefSeq" id="WP_009743996.1">
    <property type="nucleotide sequence ID" value="NZ_CP017298.1"/>
</dbReference>
<dbReference type="Gene3D" id="1.10.10.10">
    <property type="entry name" value="Winged helix-like DNA-binding domain superfamily/Winged helix DNA-binding domain"/>
    <property type="match status" value="1"/>
</dbReference>
<dbReference type="OrthoDB" id="3225083at2"/>
<dbReference type="PANTHER" id="PTHR18964">
    <property type="entry name" value="ROK (REPRESSOR, ORF, KINASE) FAMILY"/>
    <property type="match status" value="1"/>
</dbReference>
<evidence type="ECO:0000313" key="3">
    <source>
        <dbReference type="Proteomes" id="UP000095214"/>
    </source>
</evidence>
<reference evidence="2 3" key="1">
    <citation type="submission" date="2016-09" db="EMBL/GenBank/DDBJ databases">
        <title>Complete genome sequence of Actinomyces hongkongensis HKU8.</title>
        <authorList>
            <person name="Gao Y.-X."/>
            <person name="Zhou Y.-Y."/>
            <person name="Xie Y."/>
            <person name="Wang M."/>
            <person name="Wang S.-J."/>
            <person name="Shen S.-G."/>
        </authorList>
    </citation>
    <scope>NUCLEOTIDE SEQUENCE [LARGE SCALE GENOMIC DNA]</scope>
    <source>
        <strain evidence="2 3">HKU8</strain>
    </source>
</reference>
<evidence type="ECO:0000313" key="2">
    <source>
        <dbReference type="EMBL" id="AOS47520.1"/>
    </source>
</evidence>
<dbReference type="AlphaFoldDB" id="A0A1D8B309"/>
<comment type="similarity">
    <text evidence="1">Belongs to the ROK (NagC/XylR) family.</text>
</comment>
<gene>
    <name evidence="2" type="ORF">BH719_06400</name>
</gene>
<dbReference type="SUPFAM" id="SSF53067">
    <property type="entry name" value="Actin-like ATPase domain"/>
    <property type="match status" value="2"/>
</dbReference>
<proteinExistence type="inferred from homology"/>
<dbReference type="Pfam" id="PF00480">
    <property type="entry name" value="ROK"/>
    <property type="match status" value="1"/>
</dbReference>
<keyword evidence="3" id="KW-1185">Reference proteome</keyword>
<sequence length="426" mass="43797">MAPLRSPLDYGFAGGGAVGHANVRHQNLALLSRTIYAADAPPTRAALASATGLGRATVSRLIQDLLDSGFAHEQDPGGATGRGRPGPPIAPAARTIAALGLEVNVHFVAGRALDLGGNTLAEFRLDSADVESDPAGTLRLLGRSAAAMATNLRATGTEVIGARLAIPGLLNAHDQRLLVAPNLGWSDLDPLAMLGREWEALGVPTLTRNDADLQSLTAAYQRPGKLLADGAFLYIFGDVGVGGAIMDRGAPIRGAHGWAGEVGHTTVHADGLACKCGSRGCLEAYAGQNALRRAAGLDPDAPIDALTARLSDGDERATRAVEAAGEALGIAIAIAVNLLDIPRIVFGTSLGVLLPWLTPPITRELRARVLGHASRGIVLEACPITVLPACTGGALEVLNTTIAQPAAWIDRHGPAPAPNGAQHETD</sequence>
<accession>A0A1D8B309</accession>
<dbReference type="STRING" id="178339.BH719_06400"/>
<dbReference type="InterPro" id="IPR043129">
    <property type="entry name" value="ATPase_NBD"/>
</dbReference>
<evidence type="ECO:0000256" key="1">
    <source>
        <dbReference type="ARBA" id="ARBA00006479"/>
    </source>
</evidence>
<name>A0A1D8B309_9ACTO</name>
<protein>
    <submittedName>
        <fullName evidence="2">Uncharacterized protein</fullName>
    </submittedName>
</protein>
<dbReference type="EMBL" id="CP017298">
    <property type="protein sequence ID" value="AOS47520.1"/>
    <property type="molecule type" value="Genomic_DNA"/>
</dbReference>
<organism evidence="2 3">
    <name type="scientific">Pauljensenia hongkongensis</name>
    <dbReference type="NCBI Taxonomy" id="178339"/>
    <lineage>
        <taxon>Bacteria</taxon>
        <taxon>Bacillati</taxon>
        <taxon>Actinomycetota</taxon>
        <taxon>Actinomycetes</taxon>
        <taxon>Actinomycetales</taxon>
        <taxon>Actinomycetaceae</taxon>
        <taxon>Pauljensenia</taxon>
    </lineage>
</organism>
<dbReference type="Proteomes" id="UP000095214">
    <property type="component" value="Chromosome"/>
</dbReference>
<dbReference type="KEGG" id="phon:BH719_06400"/>
<dbReference type="PANTHER" id="PTHR18964:SF149">
    <property type="entry name" value="BIFUNCTIONAL UDP-N-ACETYLGLUCOSAMINE 2-EPIMERASE_N-ACETYLMANNOSAMINE KINASE"/>
    <property type="match status" value="1"/>
</dbReference>
<dbReference type="SUPFAM" id="SSF46785">
    <property type="entry name" value="Winged helix' DNA-binding domain"/>
    <property type="match status" value="1"/>
</dbReference>
<dbReference type="InterPro" id="IPR036390">
    <property type="entry name" value="WH_DNA-bd_sf"/>
</dbReference>